<proteinExistence type="predicted"/>
<name>A0A8J2NYR3_9HEXA</name>
<accession>A0A8J2NYR3</accession>
<dbReference type="Proteomes" id="UP000708208">
    <property type="component" value="Unassembled WGS sequence"/>
</dbReference>
<keyword evidence="2" id="KW-1185">Reference proteome</keyword>
<gene>
    <name evidence="1" type="ORF">AFUS01_LOCUS20149</name>
</gene>
<evidence type="ECO:0000313" key="2">
    <source>
        <dbReference type="Proteomes" id="UP000708208"/>
    </source>
</evidence>
<protein>
    <submittedName>
        <fullName evidence="1">Uncharacterized protein</fullName>
    </submittedName>
</protein>
<sequence>MSLSYEFVLKLSSREFKPASIQALECPVAVAPYSYHCCFKNKVAANGENPELRRNLGKYITLFDSDYPSIPSLQFTILPNTIRVGSN</sequence>
<dbReference type="EMBL" id="CAJVCH010215251">
    <property type="protein sequence ID" value="CAG7731568.1"/>
    <property type="molecule type" value="Genomic_DNA"/>
</dbReference>
<comment type="caution">
    <text evidence="1">The sequence shown here is derived from an EMBL/GenBank/DDBJ whole genome shotgun (WGS) entry which is preliminary data.</text>
</comment>
<evidence type="ECO:0000313" key="1">
    <source>
        <dbReference type="EMBL" id="CAG7731568.1"/>
    </source>
</evidence>
<organism evidence="1 2">
    <name type="scientific">Allacma fusca</name>
    <dbReference type="NCBI Taxonomy" id="39272"/>
    <lineage>
        <taxon>Eukaryota</taxon>
        <taxon>Metazoa</taxon>
        <taxon>Ecdysozoa</taxon>
        <taxon>Arthropoda</taxon>
        <taxon>Hexapoda</taxon>
        <taxon>Collembola</taxon>
        <taxon>Symphypleona</taxon>
        <taxon>Sminthuridae</taxon>
        <taxon>Allacma</taxon>
    </lineage>
</organism>
<dbReference type="AlphaFoldDB" id="A0A8J2NYR3"/>
<reference evidence="1" key="1">
    <citation type="submission" date="2021-06" db="EMBL/GenBank/DDBJ databases">
        <authorList>
            <person name="Hodson N. C."/>
            <person name="Mongue J. A."/>
            <person name="Jaron S. K."/>
        </authorList>
    </citation>
    <scope>NUCLEOTIDE SEQUENCE</scope>
</reference>